<dbReference type="InterPro" id="IPR055978">
    <property type="entry name" value="DUF7556"/>
</dbReference>
<name>A0A1M7AY66_HALPU</name>
<reference evidence="2" key="1">
    <citation type="submission" date="2016-11" db="EMBL/GenBank/DDBJ databases">
        <authorList>
            <person name="Varghese N."/>
            <person name="Submissions S."/>
        </authorList>
    </citation>
    <scope>NUCLEOTIDE SEQUENCE [LARGE SCALE GENOMIC DNA]</scope>
    <source>
        <strain evidence="2">DX253</strain>
    </source>
</reference>
<dbReference type="Proteomes" id="UP000184203">
    <property type="component" value="Unassembled WGS sequence"/>
</dbReference>
<evidence type="ECO:0000313" key="1">
    <source>
        <dbReference type="EMBL" id="SHL47577.1"/>
    </source>
</evidence>
<protein>
    <submittedName>
        <fullName evidence="1">Uncharacterized protein</fullName>
    </submittedName>
</protein>
<dbReference type="OrthoDB" id="262340at2157"/>
<dbReference type="RefSeq" id="WP_018128854.1">
    <property type="nucleotide sequence ID" value="NZ_AEMG01000002.1"/>
</dbReference>
<organism evidence="1 2">
    <name type="scientific">Haladaptatus paucihalophilus DX253</name>
    <dbReference type="NCBI Taxonomy" id="797209"/>
    <lineage>
        <taxon>Archaea</taxon>
        <taxon>Methanobacteriati</taxon>
        <taxon>Methanobacteriota</taxon>
        <taxon>Stenosarchaea group</taxon>
        <taxon>Halobacteria</taxon>
        <taxon>Halobacteriales</taxon>
        <taxon>Haladaptataceae</taxon>
        <taxon>Haladaptatus</taxon>
    </lineage>
</organism>
<gene>
    <name evidence="1" type="ORF">SAMN05444342_3901</name>
</gene>
<keyword evidence="2" id="KW-1185">Reference proteome</keyword>
<evidence type="ECO:0000313" key="2">
    <source>
        <dbReference type="Proteomes" id="UP000184203"/>
    </source>
</evidence>
<proteinExistence type="predicted"/>
<dbReference type="Pfam" id="PF24433">
    <property type="entry name" value="DUF7556"/>
    <property type="match status" value="1"/>
</dbReference>
<sequence length="57" mass="6170">MTPDTAAVSVSLANDSEVMASVDDDGETERLVIADVSRDDAWICMRVSDTAALPNWR</sequence>
<accession>A0A1M7AY66</accession>
<dbReference type="EMBL" id="FRAN01000007">
    <property type="protein sequence ID" value="SHL47577.1"/>
    <property type="molecule type" value="Genomic_DNA"/>
</dbReference>
<dbReference type="AlphaFoldDB" id="A0A1M7AY66"/>